<dbReference type="AlphaFoldDB" id="A0A653DSS7"/>
<dbReference type="Proteomes" id="UP000410492">
    <property type="component" value="Unassembled WGS sequence"/>
</dbReference>
<dbReference type="EMBL" id="CAACVG010014383">
    <property type="protein sequence ID" value="VEN63087.1"/>
    <property type="molecule type" value="Genomic_DNA"/>
</dbReference>
<evidence type="ECO:0000313" key="1">
    <source>
        <dbReference type="EMBL" id="VEN63087.1"/>
    </source>
</evidence>
<reference evidence="1 2" key="1">
    <citation type="submission" date="2019-01" db="EMBL/GenBank/DDBJ databases">
        <authorList>
            <person name="Sayadi A."/>
        </authorList>
    </citation>
    <scope>NUCLEOTIDE SEQUENCE [LARGE SCALE GENOMIC DNA]</scope>
</reference>
<keyword evidence="2" id="KW-1185">Reference proteome</keyword>
<feature type="non-terminal residue" evidence="1">
    <location>
        <position position="1"/>
    </location>
</feature>
<gene>
    <name evidence="1" type="ORF">CALMAC_LOCUS20016</name>
</gene>
<name>A0A653DSS7_CALMS</name>
<evidence type="ECO:0000313" key="2">
    <source>
        <dbReference type="Proteomes" id="UP000410492"/>
    </source>
</evidence>
<accession>A0A653DSS7</accession>
<sequence>VGKGGAPQLPSLIAPKRSYVIRPFTSTLSQLLLTIQAPPLSQSHWLTSIQGAGVWLPSLVSTQSSVSKPIRTHDWLILEPVSCLSLDACR</sequence>
<protein>
    <submittedName>
        <fullName evidence="1">Uncharacterized protein</fullName>
    </submittedName>
</protein>
<organism evidence="1 2">
    <name type="scientific">Callosobruchus maculatus</name>
    <name type="common">Southern cowpea weevil</name>
    <name type="synonym">Pulse bruchid</name>
    <dbReference type="NCBI Taxonomy" id="64391"/>
    <lineage>
        <taxon>Eukaryota</taxon>
        <taxon>Metazoa</taxon>
        <taxon>Ecdysozoa</taxon>
        <taxon>Arthropoda</taxon>
        <taxon>Hexapoda</taxon>
        <taxon>Insecta</taxon>
        <taxon>Pterygota</taxon>
        <taxon>Neoptera</taxon>
        <taxon>Endopterygota</taxon>
        <taxon>Coleoptera</taxon>
        <taxon>Polyphaga</taxon>
        <taxon>Cucujiformia</taxon>
        <taxon>Chrysomeloidea</taxon>
        <taxon>Chrysomelidae</taxon>
        <taxon>Bruchinae</taxon>
        <taxon>Bruchini</taxon>
        <taxon>Callosobruchus</taxon>
    </lineage>
</organism>
<proteinExistence type="predicted"/>